<dbReference type="PANTHER" id="PTHR48100:SF1">
    <property type="entry name" value="HISTIDINE PHOSPHATASE FAMILY PROTEIN-RELATED"/>
    <property type="match status" value="1"/>
</dbReference>
<organism evidence="1 2">
    <name type="scientific">Halalkalibacillus sediminis</name>
    <dbReference type="NCBI Taxonomy" id="2018042"/>
    <lineage>
        <taxon>Bacteria</taxon>
        <taxon>Bacillati</taxon>
        <taxon>Bacillota</taxon>
        <taxon>Bacilli</taxon>
        <taxon>Bacillales</taxon>
        <taxon>Bacillaceae</taxon>
        <taxon>Halalkalibacillus</taxon>
    </lineage>
</organism>
<dbReference type="OrthoDB" id="512570at2"/>
<dbReference type="InterPro" id="IPR029033">
    <property type="entry name" value="His_PPase_superfam"/>
</dbReference>
<dbReference type="CDD" id="cd07067">
    <property type="entry name" value="HP_PGM_like"/>
    <property type="match status" value="1"/>
</dbReference>
<accession>A0A2I0QR81</accession>
<dbReference type="InterPro" id="IPR050275">
    <property type="entry name" value="PGM_Phosphatase"/>
</dbReference>
<keyword evidence="2" id="KW-1185">Reference proteome</keyword>
<reference evidence="1 2" key="1">
    <citation type="submission" date="2017-06" db="EMBL/GenBank/DDBJ databases">
        <title>the draft geome sequence of Illustriluteabacillus marina B3227.</title>
        <authorList>
            <person name="He R.-H."/>
            <person name="Du Z.-J."/>
        </authorList>
    </citation>
    <scope>NUCLEOTIDE SEQUENCE [LARGE SCALE GENOMIC DNA]</scope>
    <source>
        <strain evidence="1 2">B3227</strain>
    </source>
</reference>
<dbReference type="Pfam" id="PF00300">
    <property type="entry name" value="His_Phos_1"/>
    <property type="match status" value="1"/>
</dbReference>
<dbReference type="GO" id="GO:0005737">
    <property type="term" value="C:cytoplasm"/>
    <property type="evidence" value="ECO:0007669"/>
    <property type="project" value="TreeGrafter"/>
</dbReference>
<dbReference type="Proteomes" id="UP000243524">
    <property type="component" value="Unassembled WGS sequence"/>
</dbReference>
<dbReference type="EMBL" id="PJNH01000004">
    <property type="protein sequence ID" value="PKR76855.1"/>
    <property type="molecule type" value="Genomic_DNA"/>
</dbReference>
<dbReference type="GO" id="GO:0016791">
    <property type="term" value="F:phosphatase activity"/>
    <property type="evidence" value="ECO:0007669"/>
    <property type="project" value="TreeGrafter"/>
</dbReference>
<protein>
    <submittedName>
        <fullName evidence="1">Histidine phosphatase family protein</fullName>
    </submittedName>
</protein>
<sequence>MPKHIYIVRHSKAEGQAPEAELTELGKQQSEALVNFFSERKIDRFVSSPFIRAVGTIKPLSDARNLPIDIDPRLAERMLSTTHMPDWKEKLKDTFDDVDLKFEGGESTREASTRAVAVIEEILEGDSENTVIVSHGGIIPLLINHYSRDEGFDRWRGLTNPDVYLLTAENGETTVERIWDQA</sequence>
<dbReference type="SMART" id="SM00855">
    <property type="entry name" value="PGAM"/>
    <property type="match status" value="1"/>
</dbReference>
<dbReference type="RefSeq" id="WP_101332605.1">
    <property type="nucleotide sequence ID" value="NZ_PJNH01000004.1"/>
</dbReference>
<dbReference type="PANTHER" id="PTHR48100">
    <property type="entry name" value="BROAD-SPECIFICITY PHOSPHATASE YOR283W-RELATED"/>
    <property type="match status" value="1"/>
</dbReference>
<dbReference type="SUPFAM" id="SSF53254">
    <property type="entry name" value="Phosphoglycerate mutase-like"/>
    <property type="match status" value="1"/>
</dbReference>
<name>A0A2I0QR81_9BACI</name>
<dbReference type="Gene3D" id="3.40.50.1240">
    <property type="entry name" value="Phosphoglycerate mutase-like"/>
    <property type="match status" value="1"/>
</dbReference>
<dbReference type="InterPro" id="IPR013078">
    <property type="entry name" value="His_Pase_superF_clade-1"/>
</dbReference>
<comment type="caution">
    <text evidence="1">The sequence shown here is derived from an EMBL/GenBank/DDBJ whole genome shotgun (WGS) entry which is preliminary data.</text>
</comment>
<evidence type="ECO:0000313" key="1">
    <source>
        <dbReference type="EMBL" id="PKR76855.1"/>
    </source>
</evidence>
<gene>
    <name evidence="1" type="ORF">CEY16_13660</name>
</gene>
<evidence type="ECO:0000313" key="2">
    <source>
        <dbReference type="Proteomes" id="UP000243524"/>
    </source>
</evidence>
<dbReference type="AlphaFoldDB" id="A0A2I0QR81"/>
<proteinExistence type="predicted"/>